<proteinExistence type="predicted"/>
<keyword evidence="1" id="KW-0812">Transmembrane</keyword>
<evidence type="ECO:0000313" key="2">
    <source>
        <dbReference type="EMBL" id="JAH08184.1"/>
    </source>
</evidence>
<reference evidence="2" key="1">
    <citation type="submission" date="2014-11" db="EMBL/GenBank/DDBJ databases">
        <authorList>
            <person name="Amaro Gonzalez C."/>
        </authorList>
    </citation>
    <scope>NUCLEOTIDE SEQUENCE</scope>
</reference>
<feature type="transmembrane region" description="Helical" evidence="1">
    <location>
        <begin position="6"/>
        <end position="22"/>
    </location>
</feature>
<dbReference type="AlphaFoldDB" id="A0A0E9PUJ1"/>
<name>A0A0E9PUJ1_ANGAN</name>
<protein>
    <submittedName>
        <fullName evidence="2">Uncharacterized protein</fullName>
    </submittedName>
</protein>
<organism evidence="2">
    <name type="scientific">Anguilla anguilla</name>
    <name type="common">European freshwater eel</name>
    <name type="synonym">Muraena anguilla</name>
    <dbReference type="NCBI Taxonomy" id="7936"/>
    <lineage>
        <taxon>Eukaryota</taxon>
        <taxon>Metazoa</taxon>
        <taxon>Chordata</taxon>
        <taxon>Craniata</taxon>
        <taxon>Vertebrata</taxon>
        <taxon>Euteleostomi</taxon>
        <taxon>Actinopterygii</taxon>
        <taxon>Neopterygii</taxon>
        <taxon>Teleostei</taxon>
        <taxon>Anguilliformes</taxon>
        <taxon>Anguillidae</taxon>
        <taxon>Anguilla</taxon>
    </lineage>
</organism>
<reference evidence="2" key="2">
    <citation type="journal article" date="2015" name="Fish Shellfish Immunol.">
        <title>Early steps in the European eel (Anguilla anguilla)-Vibrio vulnificus interaction in the gills: Role of the RtxA13 toxin.</title>
        <authorList>
            <person name="Callol A."/>
            <person name="Pajuelo D."/>
            <person name="Ebbesson L."/>
            <person name="Teles M."/>
            <person name="MacKenzie S."/>
            <person name="Amaro C."/>
        </authorList>
    </citation>
    <scope>NUCLEOTIDE SEQUENCE</scope>
</reference>
<keyword evidence="1" id="KW-0472">Membrane</keyword>
<dbReference type="EMBL" id="GBXM01100393">
    <property type="protein sequence ID" value="JAH08184.1"/>
    <property type="molecule type" value="Transcribed_RNA"/>
</dbReference>
<sequence length="62" mass="7571">MCYDLLLHVFIFFVNFCTFMVIRRSNGSTLDVIKSHFKSKCWQSVPVSTEYLWHHRSFYQEF</sequence>
<evidence type="ECO:0000256" key="1">
    <source>
        <dbReference type="SAM" id="Phobius"/>
    </source>
</evidence>
<keyword evidence="1" id="KW-1133">Transmembrane helix</keyword>
<accession>A0A0E9PUJ1</accession>